<proteinExistence type="predicted"/>
<organism evidence="1 2">
    <name type="scientific">Shewanella piezotolerans (strain WP3 / JCM 13877)</name>
    <dbReference type="NCBI Taxonomy" id="225849"/>
    <lineage>
        <taxon>Bacteria</taxon>
        <taxon>Pseudomonadati</taxon>
        <taxon>Pseudomonadota</taxon>
        <taxon>Gammaproteobacteria</taxon>
        <taxon>Alteromonadales</taxon>
        <taxon>Shewanellaceae</taxon>
        <taxon>Shewanella</taxon>
    </lineage>
</organism>
<name>B8CJ13_SHEPW</name>
<dbReference type="OrthoDB" id="69764at2"/>
<keyword evidence="2" id="KW-1185">Reference proteome</keyword>
<dbReference type="EMBL" id="CP000472">
    <property type="protein sequence ID" value="ACJ27639.1"/>
    <property type="molecule type" value="Genomic_DNA"/>
</dbReference>
<dbReference type="AlphaFoldDB" id="B8CJ13"/>
<evidence type="ECO:0000313" key="2">
    <source>
        <dbReference type="Proteomes" id="UP000000753"/>
    </source>
</evidence>
<dbReference type="Gene3D" id="2.40.350.10">
    <property type="entry name" value="SO1590-like"/>
    <property type="match status" value="1"/>
</dbReference>
<gene>
    <name evidence="1" type="ordered locus">swp_0828</name>
</gene>
<dbReference type="KEGG" id="swp:swp_0828"/>
<sequence length="128" mass="13517">MIATGEFSIDLSPAEDDAVEAGRMSFTKLFSGDIAGTSEGQMLSKRTATVGSAAYVAIETFVGAIDGRQGEVSFHHTGVMDKGADSLSVLVVPDSGTGELVGITGSMMIKIESGVHRYHFEYQINPQK</sequence>
<dbReference type="SUPFAM" id="SSF159238">
    <property type="entry name" value="SO1590-like"/>
    <property type="match status" value="1"/>
</dbReference>
<protein>
    <recommendedName>
        <fullName evidence="3">DUF3224 domain-containing protein</fullName>
    </recommendedName>
</protein>
<accession>B8CJ13</accession>
<reference evidence="1 2" key="1">
    <citation type="journal article" date="2008" name="PLoS ONE">
        <title>Environmental adaptation: genomic analysis of the piezotolerant and psychrotolerant deep-sea iron reducing bacterium Shewanella piezotolerans WP3.</title>
        <authorList>
            <person name="Wang F."/>
            <person name="Wang J."/>
            <person name="Jian H."/>
            <person name="Zhang B."/>
            <person name="Li S."/>
            <person name="Wang F."/>
            <person name="Zeng X."/>
            <person name="Gao L."/>
            <person name="Bartlett D.H."/>
            <person name="Yu J."/>
            <person name="Hu S."/>
            <person name="Xiao X."/>
        </authorList>
    </citation>
    <scope>NUCLEOTIDE SEQUENCE [LARGE SCALE GENOMIC DNA]</scope>
    <source>
        <strain evidence="2">WP3 / JCM 13877</strain>
    </source>
</reference>
<dbReference type="RefSeq" id="WP_020911018.1">
    <property type="nucleotide sequence ID" value="NC_011566.1"/>
</dbReference>
<dbReference type="HOGENOM" id="CLU_111671_1_0_6"/>
<dbReference type="eggNOG" id="ENOG5031U6H">
    <property type="taxonomic scope" value="Bacteria"/>
</dbReference>
<dbReference type="InterPro" id="IPR023159">
    <property type="entry name" value="SO1590-like_sf"/>
</dbReference>
<evidence type="ECO:0000313" key="1">
    <source>
        <dbReference type="EMBL" id="ACJ27639.1"/>
    </source>
</evidence>
<dbReference type="InterPro" id="IPR021607">
    <property type="entry name" value="DUF3224"/>
</dbReference>
<dbReference type="Proteomes" id="UP000000753">
    <property type="component" value="Chromosome"/>
</dbReference>
<evidence type="ECO:0008006" key="3">
    <source>
        <dbReference type="Google" id="ProtNLM"/>
    </source>
</evidence>
<dbReference type="Pfam" id="PF11528">
    <property type="entry name" value="DUF3224"/>
    <property type="match status" value="1"/>
</dbReference>